<comment type="subcellular location">
    <subcellularLocation>
        <location evidence="1">Nucleus</location>
    </subcellularLocation>
</comment>
<feature type="domain" description="C2H2-type" evidence="10">
    <location>
        <begin position="183"/>
        <end position="211"/>
    </location>
</feature>
<evidence type="ECO:0000256" key="6">
    <source>
        <dbReference type="ARBA" id="ARBA00023163"/>
    </source>
</evidence>
<feature type="region of interest" description="Disordered" evidence="9">
    <location>
        <begin position="1"/>
        <end position="86"/>
    </location>
</feature>
<dbReference type="PANTHER" id="PTHR46179">
    <property type="entry name" value="ZINC FINGER PROTEIN"/>
    <property type="match status" value="1"/>
</dbReference>
<protein>
    <submittedName>
        <fullName evidence="11">C2h2 transcription factor</fullName>
    </submittedName>
</protein>
<dbReference type="PROSITE" id="PS00028">
    <property type="entry name" value="ZINC_FINGER_C2H2_1"/>
    <property type="match status" value="6"/>
</dbReference>
<keyword evidence="3 8" id="KW-0863">Zinc-finger</keyword>
<feature type="domain" description="C2H2-type" evidence="10">
    <location>
        <begin position="92"/>
        <end position="121"/>
    </location>
</feature>
<evidence type="ECO:0000256" key="3">
    <source>
        <dbReference type="ARBA" id="ARBA00022771"/>
    </source>
</evidence>
<dbReference type="SMART" id="SM00355">
    <property type="entry name" value="ZnF_C2H2"/>
    <property type="match status" value="9"/>
</dbReference>
<keyword evidence="12" id="KW-1185">Reference proteome</keyword>
<evidence type="ECO:0000256" key="9">
    <source>
        <dbReference type="SAM" id="MobiDB-lite"/>
    </source>
</evidence>
<evidence type="ECO:0000256" key="4">
    <source>
        <dbReference type="ARBA" id="ARBA00022833"/>
    </source>
</evidence>
<dbReference type="GO" id="GO:0006357">
    <property type="term" value="P:regulation of transcription by RNA polymerase II"/>
    <property type="evidence" value="ECO:0007669"/>
    <property type="project" value="TreeGrafter"/>
</dbReference>
<organism evidence="11 12">
    <name type="scientific">Lasallia pustulata</name>
    <dbReference type="NCBI Taxonomy" id="136370"/>
    <lineage>
        <taxon>Eukaryota</taxon>
        <taxon>Fungi</taxon>
        <taxon>Dikarya</taxon>
        <taxon>Ascomycota</taxon>
        <taxon>Pezizomycotina</taxon>
        <taxon>Lecanoromycetes</taxon>
        <taxon>OSLEUM clade</taxon>
        <taxon>Umbilicariomycetidae</taxon>
        <taxon>Umbilicariales</taxon>
        <taxon>Umbilicariaceae</taxon>
        <taxon>Lasallia</taxon>
    </lineage>
</organism>
<keyword evidence="5" id="KW-0805">Transcription regulation</keyword>
<evidence type="ECO:0000259" key="10">
    <source>
        <dbReference type="PROSITE" id="PS50157"/>
    </source>
</evidence>
<dbReference type="InterPro" id="IPR051061">
    <property type="entry name" value="Zinc_finger_trans_reg"/>
</dbReference>
<dbReference type="InterPro" id="IPR036236">
    <property type="entry name" value="Znf_C2H2_sf"/>
</dbReference>
<evidence type="ECO:0000256" key="7">
    <source>
        <dbReference type="ARBA" id="ARBA00023242"/>
    </source>
</evidence>
<dbReference type="Pfam" id="PF00096">
    <property type="entry name" value="zf-C2H2"/>
    <property type="match status" value="2"/>
</dbReference>
<dbReference type="SUPFAM" id="SSF57667">
    <property type="entry name" value="beta-beta-alpha zinc fingers"/>
    <property type="match status" value="3"/>
</dbReference>
<evidence type="ECO:0000313" key="11">
    <source>
        <dbReference type="EMBL" id="SLM34406.1"/>
    </source>
</evidence>
<reference evidence="12" key="1">
    <citation type="submission" date="2017-03" db="EMBL/GenBank/DDBJ databases">
        <authorList>
            <person name="Sharma R."/>
            <person name="Thines M."/>
        </authorList>
    </citation>
    <scope>NUCLEOTIDE SEQUENCE [LARGE SCALE GENOMIC DNA]</scope>
</reference>
<evidence type="ECO:0000256" key="2">
    <source>
        <dbReference type="ARBA" id="ARBA00022723"/>
    </source>
</evidence>
<dbReference type="Proteomes" id="UP000192927">
    <property type="component" value="Unassembled WGS sequence"/>
</dbReference>
<accession>A0A1W5CU77</accession>
<keyword evidence="4" id="KW-0862">Zinc</keyword>
<dbReference type="PROSITE" id="PS50157">
    <property type="entry name" value="ZINC_FINGER_C2H2_2"/>
    <property type="match status" value="6"/>
</dbReference>
<keyword evidence="7" id="KW-0539">Nucleus</keyword>
<evidence type="ECO:0000313" key="12">
    <source>
        <dbReference type="Proteomes" id="UP000192927"/>
    </source>
</evidence>
<dbReference type="GO" id="GO:0008270">
    <property type="term" value="F:zinc ion binding"/>
    <property type="evidence" value="ECO:0007669"/>
    <property type="project" value="UniProtKB-KW"/>
</dbReference>
<feature type="domain" description="C2H2-type" evidence="10">
    <location>
        <begin position="153"/>
        <end position="182"/>
    </location>
</feature>
<feature type="compositionally biased region" description="Low complexity" evidence="9">
    <location>
        <begin position="47"/>
        <end position="57"/>
    </location>
</feature>
<feature type="domain" description="C2H2-type" evidence="10">
    <location>
        <begin position="378"/>
        <end position="407"/>
    </location>
</feature>
<name>A0A1W5CU77_9LECA</name>
<evidence type="ECO:0000256" key="8">
    <source>
        <dbReference type="PROSITE-ProRule" id="PRU00042"/>
    </source>
</evidence>
<dbReference type="EMBL" id="FWEW01000275">
    <property type="protein sequence ID" value="SLM34406.1"/>
    <property type="molecule type" value="Genomic_DNA"/>
</dbReference>
<sequence length="610" mass="67870">MDEASAHKVPSTGLKRRADLALEHSHSPQKKSKGQCLQESIEEPDALDSASSATSDSASDDDEPHTLAPTPQTQFSSEAKASPRFPSDRKVFHCPYDACSKSFNRPARLNDHLRSHTDTRPFTCPHAPCSKAFLRDTHLNHHIKSAHSTVRDYLCDWKGCGKRFVTGTRLRRHKAAHEGREKYKCEDCGLDFRKHGTLQKHITLVHEGNDPFVCEVVVDCETGEKCGMGYETLGKLRAHEGRVHAEKRYWCMVCSSEAQGQGDVVQAAVEGMKEAEAGFTTYESLQAHVKLVHPPTCASCGLRCGSSRELTRHLEVVHGGQPVSARQTHLCTDPSCGRGFTRKGNLMVHMRTVHSNEKRFVCGEVEPSSLSERKIPKWDGKGACGRAFQTKANLEEHVRTAHLGLQNSRKGREKRRGWETGEEEQQLMPPRSSKPAVSVLTRLTGCGYADQSGRDIPCLQAGCEYRFLRHYDLEVHLRTKHGFADEEIQELLLQRDSGNSPTDSSWFRNSLDFQPPIELESEAGRGLDGSLIMGVGMSMDSDLGINSEIKKAPAAGAELWLGDGETYADQGMAGGDNWWRDEAETQQWIRGDEEIDMVRDEAMIDPALRA</sequence>
<feature type="compositionally biased region" description="Polar residues" evidence="9">
    <location>
        <begin position="69"/>
        <end position="79"/>
    </location>
</feature>
<keyword evidence="6" id="KW-0804">Transcription</keyword>
<keyword evidence="2" id="KW-0479">Metal-binding</keyword>
<evidence type="ECO:0000256" key="1">
    <source>
        <dbReference type="ARBA" id="ARBA00004123"/>
    </source>
</evidence>
<dbReference type="PANTHER" id="PTHR46179:SF13">
    <property type="entry name" value="C2H2-TYPE DOMAIN-CONTAINING PROTEIN"/>
    <property type="match status" value="1"/>
</dbReference>
<dbReference type="GO" id="GO:0005634">
    <property type="term" value="C:nucleus"/>
    <property type="evidence" value="ECO:0007669"/>
    <property type="project" value="UniProtKB-SubCell"/>
</dbReference>
<dbReference type="Gene3D" id="3.30.160.60">
    <property type="entry name" value="Classic Zinc Finger"/>
    <property type="match status" value="5"/>
</dbReference>
<evidence type="ECO:0000256" key="5">
    <source>
        <dbReference type="ARBA" id="ARBA00023015"/>
    </source>
</evidence>
<feature type="domain" description="C2H2-type" evidence="10">
    <location>
        <begin position="122"/>
        <end position="152"/>
    </location>
</feature>
<feature type="compositionally biased region" description="Basic and acidic residues" evidence="9">
    <location>
        <begin position="16"/>
        <end position="26"/>
    </location>
</feature>
<feature type="domain" description="C2H2-type" evidence="10">
    <location>
        <begin position="329"/>
        <end position="359"/>
    </location>
</feature>
<feature type="region of interest" description="Disordered" evidence="9">
    <location>
        <begin position="405"/>
        <end position="435"/>
    </location>
</feature>
<proteinExistence type="predicted"/>
<dbReference type="AlphaFoldDB" id="A0A1W5CU77"/>
<dbReference type="InterPro" id="IPR013087">
    <property type="entry name" value="Znf_C2H2_type"/>
</dbReference>